<organism evidence="2 3">
    <name type="scientific">Penicillium malachiteum</name>
    <dbReference type="NCBI Taxonomy" id="1324776"/>
    <lineage>
        <taxon>Eukaryota</taxon>
        <taxon>Fungi</taxon>
        <taxon>Dikarya</taxon>
        <taxon>Ascomycota</taxon>
        <taxon>Pezizomycotina</taxon>
        <taxon>Eurotiomycetes</taxon>
        <taxon>Eurotiomycetidae</taxon>
        <taxon>Eurotiales</taxon>
        <taxon>Aspergillaceae</taxon>
        <taxon>Penicillium</taxon>
    </lineage>
</organism>
<keyword evidence="3" id="KW-1185">Reference proteome</keyword>
<dbReference type="Proteomes" id="UP001215712">
    <property type="component" value="Unassembled WGS sequence"/>
</dbReference>
<reference evidence="2" key="2">
    <citation type="submission" date="2023-01" db="EMBL/GenBank/DDBJ databases">
        <authorList>
            <person name="Petersen C."/>
        </authorList>
    </citation>
    <scope>NUCLEOTIDE SEQUENCE</scope>
    <source>
        <strain evidence="2">IBT 17514</strain>
    </source>
</reference>
<dbReference type="EMBL" id="JAQJAN010000004">
    <property type="protein sequence ID" value="KAJ5731914.1"/>
    <property type="molecule type" value="Genomic_DNA"/>
</dbReference>
<feature type="region of interest" description="Disordered" evidence="1">
    <location>
        <begin position="178"/>
        <end position="199"/>
    </location>
</feature>
<gene>
    <name evidence="2" type="ORF">N7493_003395</name>
</gene>
<evidence type="ECO:0000256" key="1">
    <source>
        <dbReference type="SAM" id="MobiDB-lite"/>
    </source>
</evidence>
<reference evidence="2" key="1">
    <citation type="journal article" date="2023" name="IMA Fungus">
        <title>Comparative genomic study of the Penicillium genus elucidates a diverse pangenome and 15 lateral gene transfer events.</title>
        <authorList>
            <person name="Petersen C."/>
            <person name="Sorensen T."/>
            <person name="Nielsen M.R."/>
            <person name="Sondergaard T.E."/>
            <person name="Sorensen J.L."/>
            <person name="Fitzpatrick D.A."/>
            <person name="Frisvad J.C."/>
            <person name="Nielsen K.L."/>
        </authorList>
    </citation>
    <scope>NUCLEOTIDE SEQUENCE</scope>
    <source>
        <strain evidence="2">IBT 17514</strain>
    </source>
</reference>
<dbReference type="AlphaFoldDB" id="A0AAD6MXR0"/>
<name>A0AAD6MXR0_9EURO</name>
<evidence type="ECO:0000313" key="3">
    <source>
        <dbReference type="Proteomes" id="UP001215712"/>
    </source>
</evidence>
<proteinExistence type="predicted"/>
<accession>A0AAD6MXR0</accession>
<comment type="caution">
    <text evidence="2">The sequence shown here is derived from an EMBL/GenBank/DDBJ whole genome shotgun (WGS) entry which is preliminary data.</text>
</comment>
<evidence type="ECO:0000313" key="2">
    <source>
        <dbReference type="EMBL" id="KAJ5731914.1"/>
    </source>
</evidence>
<protein>
    <submittedName>
        <fullName evidence="2">Uncharacterized protein</fullName>
    </submittedName>
</protein>
<feature type="compositionally biased region" description="Polar residues" evidence="1">
    <location>
        <begin position="190"/>
        <end position="199"/>
    </location>
</feature>
<sequence length="276" mass="31229">MTNNQECASAMQWSSVRFQDQETPYELFNDLSDVQMLQQSLICDPLSFPNDPESWAFENQMNFGSPPGLAKDYNQQWQLWNQANLITPENKEGLFMTRLLNNSDTQPMQHPDEQKQQGFSHLAAERALFMTPLTLATSTSTFPGSPLSDLSSTTEFSHMTYNQWEVDRDRDEFRSPSISDAMSDVHSGPKTRNGSTWSNTCHPYTTDDYPAVLEMPDGSTRRNSNWLPVDPNAGFTIGSCSYSDGRDPKECFAGDDLHDIQDAFISHGSTQWMYDG</sequence>